<dbReference type="PANTHER" id="PTHR43861">
    <property type="entry name" value="TRANS-ACONITATE 2-METHYLTRANSFERASE-RELATED"/>
    <property type="match status" value="1"/>
</dbReference>
<gene>
    <name evidence="4" type="ORF">HALOF300_04704</name>
</gene>
<evidence type="ECO:0000313" key="5">
    <source>
        <dbReference type="Proteomes" id="UP000419743"/>
    </source>
</evidence>
<comment type="caution">
    <text evidence="4">The sequence shown here is derived from an EMBL/GenBank/DDBJ whole genome shotgun (WGS) entry which is preliminary data.</text>
</comment>
<evidence type="ECO:0000256" key="1">
    <source>
        <dbReference type="ARBA" id="ARBA00022603"/>
    </source>
</evidence>
<feature type="domain" description="Methyltransferase" evidence="3">
    <location>
        <begin position="47"/>
        <end position="134"/>
    </location>
</feature>
<reference evidence="4 5" key="1">
    <citation type="submission" date="2019-11" db="EMBL/GenBank/DDBJ databases">
        <authorList>
            <person name="Criscuolo A."/>
        </authorList>
    </citation>
    <scope>NUCLEOTIDE SEQUENCE [LARGE SCALE GENOMIC DNA]</scope>
    <source>
        <strain evidence="4">CIP111667</strain>
    </source>
</reference>
<dbReference type="GO" id="GO:0008168">
    <property type="term" value="F:methyltransferase activity"/>
    <property type="evidence" value="ECO:0007669"/>
    <property type="project" value="UniProtKB-KW"/>
</dbReference>
<dbReference type="InterPro" id="IPR041698">
    <property type="entry name" value="Methyltransf_25"/>
</dbReference>
<dbReference type="Proteomes" id="UP000419743">
    <property type="component" value="Unassembled WGS sequence"/>
</dbReference>
<dbReference type="PANTHER" id="PTHR43861:SF1">
    <property type="entry name" value="TRANS-ACONITATE 2-METHYLTRANSFERASE"/>
    <property type="match status" value="1"/>
</dbReference>
<dbReference type="CDD" id="cd02440">
    <property type="entry name" value="AdoMet_MTases"/>
    <property type="match status" value="1"/>
</dbReference>
<dbReference type="Pfam" id="PF13649">
    <property type="entry name" value="Methyltransf_25"/>
    <property type="match status" value="1"/>
</dbReference>
<dbReference type="GO" id="GO:0032259">
    <property type="term" value="P:methylation"/>
    <property type="evidence" value="ECO:0007669"/>
    <property type="project" value="UniProtKB-KW"/>
</dbReference>
<dbReference type="Gene3D" id="3.40.50.150">
    <property type="entry name" value="Vaccinia Virus protein VP39"/>
    <property type="match status" value="1"/>
</dbReference>
<keyword evidence="5" id="KW-1185">Reference proteome</keyword>
<keyword evidence="2" id="KW-0808">Transferase</keyword>
<evidence type="ECO:0000313" key="4">
    <source>
        <dbReference type="EMBL" id="VZO40003.1"/>
    </source>
</evidence>
<dbReference type="AlphaFoldDB" id="A0A7M4DRA9"/>
<proteinExistence type="predicted"/>
<accession>A0A7M4DRA9</accession>
<dbReference type="EMBL" id="CACRYJ010000067">
    <property type="protein sequence ID" value="VZO40003.1"/>
    <property type="molecule type" value="Genomic_DNA"/>
</dbReference>
<dbReference type="InterPro" id="IPR029063">
    <property type="entry name" value="SAM-dependent_MTases_sf"/>
</dbReference>
<dbReference type="RefSeq" id="WP_156743293.1">
    <property type="nucleotide sequence ID" value="NZ_CACRYJ010000067.1"/>
</dbReference>
<organism evidence="4 5">
    <name type="scientific">Occultella aeris</name>
    <dbReference type="NCBI Taxonomy" id="2761496"/>
    <lineage>
        <taxon>Bacteria</taxon>
        <taxon>Bacillati</taxon>
        <taxon>Actinomycetota</taxon>
        <taxon>Actinomycetes</taxon>
        <taxon>Micrococcales</taxon>
        <taxon>Ruaniaceae</taxon>
        <taxon>Occultella</taxon>
    </lineage>
</organism>
<protein>
    <recommendedName>
        <fullName evidence="3">Methyltransferase domain-containing protein</fullName>
    </recommendedName>
</protein>
<evidence type="ECO:0000259" key="3">
    <source>
        <dbReference type="Pfam" id="PF13649"/>
    </source>
</evidence>
<dbReference type="SUPFAM" id="SSF53335">
    <property type="entry name" value="S-adenosyl-L-methionine-dependent methyltransferases"/>
    <property type="match status" value="1"/>
</dbReference>
<evidence type="ECO:0000256" key="2">
    <source>
        <dbReference type="ARBA" id="ARBA00022679"/>
    </source>
</evidence>
<sequence length="281" mass="29369">MGNEAMREVWASGSAGWVRHQRIYDAAFAPFTTAVLAAAELAPGQRVLDVGCGTGTLLEAAATAGAHPVGVDISDDMVAAARLRVPGASVIIADAQDGDLLAAAPGAPFDRVVSRFGVMFFADPCAAFANLRTAAVPDARLAFVCWREEERDLFELGLRTLLARHEDPPGPPPSGVPGPLGLGEAAHVRQVLADAGWRDVAVEPVDGVCDYGVDGSDGVAERLAIVLGGQTGRALRADLEPRLGAAGWDAAVEEARAEVRERMVDGVVRFVARAWLVTATN</sequence>
<keyword evidence="1" id="KW-0489">Methyltransferase</keyword>
<name>A0A7M4DRA9_9MICO</name>